<protein>
    <submittedName>
        <fullName evidence="3">Uncharacterized protein</fullName>
    </submittedName>
</protein>
<dbReference type="Proteomes" id="UP000663828">
    <property type="component" value="Unassembled WGS sequence"/>
</dbReference>
<feature type="transmembrane region" description="Helical" evidence="2">
    <location>
        <begin position="158"/>
        <end position="179"/>
    </location>
</feature>
<dbReference type="AlphaFoldDB" id="A0A815LAW0"/>
<proteinExistence type="predicted"/>
<evidence type="ECO:0000313" key="4">
    <source>
        <dbReference type="EMBL" id="CAF1448536.1"/>
    </source>
</evidence>
<feature type="region of interest" description="Disordered" evidence="1">
    <location>
        <begin position="190"/>
        <end position="224"/>
    </location>
</feature>
<comment type="caution">
    <text evidence="3">The sequence shown here is derived from an EMBL/GenBank/DDBJ whole genome shotgun (WGS) entry which is preliminary data.</text>
</comment>
<feature type="transmembrane region" description="Helical" evidence="2">
    <location>
        <begin position="83"/>
        <end position="105"/>
    </location>
</feature>
<sequence>MLHPDKTTFLVIWPKCFTTFLGVIEFIAFVMFILTELCSVAANFWVTNVFAGGWCGLIVLIHAIFLFIAGLCSPGPSSAFRAALLTILMFIACGALIAFDIAFIVQPSTCILTSSCSDNAYSSSVFSYSFRSSFFSVFNSWDPFKTYTQNQVKLLCQAIQLGLAGLCIIVGIVYLVIYFECLRRLKKHQQLGNSSSPNPQNYNSINANSVSPLPNGPRSALTPPPVTPGQIFPSSIQQPVYMVPPPPQQLYVTPTSVNPTQTIYYHPPPPAVQPIYYPPPPPPPAAIPIAPQPQIYRASAPFSAQAQSTVRPWYAHKNY</sequence>
<keyword evidence="2" id="KW-1133">Transmembrane helix</keyword>
<keyword evidence="5" id="KW-1185">Reference proteome</keyword>
<organism evidence="3 5">
    <name type="scientific">Adineta ricciae</name>
    <name type="common">Rotifer</name>
    <dbReference type="NCBI Taxonomy" id="249248"/>
    <lineage>
        <taxon>Eukaryota</taxon>
        <taxon>Metazoa</taxon>
        <taxon>Spiralia</taxon>
        <taxon>Gnathifera</taxon>
        <taxon>Rotifera</taxon>
        <taxon>Eurotatoria</taxon>
        <taxon>Bdelloidea</taxon>
        <taxon>Adinetida</taxon>
        <taxon>Adinetidae</taxon>
        <taxon>Adineta</taxon>
    </lineage>
</organism>
<dbReference type="Proteomes" id="UP000663852">
    <property type="component" value="Unassembled WGS sequence"/>
</dbReference>
<evidence type="ECO:0000313" key="5">
    <source>
        <dbReference type="Proteomes" id="UP000663828"/>
    </source>
</evidence>
<evidence type="ECO:0000256" key="2">
    <source>
        <dbReference type="SAM" id="Phobius"/>
    </source>
</evidence>
<name>A0A815LAW0_ADIRI</name>
<keyword evidence="2" id="KW-0472">Membrane</keyword>
<keyword evidence="2" id="KW-0812">Transmembrane</keyword>
<reference evidence="3" key="1">
    <citation type="submission" date="2021-02" db="EMBL/GenBank/DDBJ databases">
        <authorList>
            <person name="Nowell W R."/>
        </authorList>
    </citation>
    <scope>NUCLEOTIDE SEQUENCE</scope>
</reference>
<feature type="transmembrane region" description="Helical" evidence="2">
    <location>
        <begin position="20"/>
        <end position="45"/>
    </location>
</feature>
<dbReference type="EMBL" id="CAJNOJ010000438">
    <property type="protein sequence ID" value="CAF1448536.1"/>
    <property type="molecule type" value="Genomic_DNA"/>
</dbReference>
<feature type="compositionally biased region" description="Low complexity" evidence="1">
    <location>
        <begin position="193"/>
        <end position="206"/>
    </location>
</feature>
<gene>
    <name evidence="4" type="ORF">EDS130_LOCUS39367</name>
    <name evidence="3" type="ORF">XAT740_LOCUS34494</name>
</gene>
<evidence type="ECO:0000256" key="1">
    <source>
        <dbReference type="SAM" id="MobiDB-lite"/>
    </source>
</evidence>
<accession>A0A815LAW0</accession>
<feature type="transmembrane region" description="Helical" evidence="2">
    <location>
        <begin position="51"/>
        <end position="71"/>
    </location>
</feature>
<dbReference type="OrthoDB" id="10057014at2759"/>
<evidence type="ECO:0000313" key="3">
    <source>
        <dbReference type="EMBL" id="CAF1407487.1"/>
    </source>
</evidence>
<dbReference type="EMBL" id="CAJNOR010003375">
    <property type="protein sequence ID" value="CAF1407487.1"/>
    <property type="molecule type" value="Genomic_DNA"/>
</dbReference>